<proteinExistence type="predicted"/>
<evidence type="ECO:0000313" key="3">
    <source>
        <dbReference type="EMBL" id="KAK2093920.1"/>
    </source>
</evidence>
<dbReference type="InterPro" id="IPR011992">
    <property type="entry name" value="EF-hand-dom_pair"/>
</dbReference>
<dbReference type="SUPFAM" id="SSF47473">
    <property type="entry name" value="EF-hand"/>
    <property type="match status" value="1"/>
</dbReference>
<feature type="non-terminal residue" evidence="3">
    <location>
        <position position="1"/>
    </location>
</feature>
<organism evidence="3 4">
    <name type="scientific">Saguinus oedipus</name>
    <name type="common">Cotton-top tamarin</name>
    <name type="synonym">Oedipomidas oedipus</name>
    <dbReference type="NCBI Taxonomy" id="9490"/>
    <lineage>
        <taxon>Eukaryota</taxon>
        <taxon>Metazoa</taxon>
        <taxon>Chordata</taxon>
        <taxon>Craniata</taxon>
        <taxon>Vertebrata</taxon>
        <taxon>Euteleostomi</taxon>
        <taxon>Mammalia</taxon>
        <taxon>Eutheria</taxon>
        <taxon>Euarchontoglires</taxon>
        <taxon>Primates</taxon>
        <taxon>Haplorrhini</taxon>
        <taxon>Platyrrhini</taxon>
        <taxon>Cebidae</taxon>
        <taxon>Callitrichinae</taxon>
        <taxon>Saguinus</taxon>
    </lineage>
</organism>
<dbReference type="Pfam" id="PF12763">
    <property type="entry name" value="EH"/>
    <property type="match status" value="1"/>
</dbReference>
<dbReference type="Gene3D" id="1.10.238.10">
    <property type="entry name" value="EF-hand"/>
    <property type="match status" value="1"/>
</dbReference>
<dbReference type="PROSITE" id="PS50031">
    <property type="entry name" value="EH"/>
    <property type="match status" value="1"/>
</dbReference>
<dbReference type="EMBL" id="JASSZA010000014">
    <property type="protein sequence ID" value="KAK2093920.1"/>
    <property type="molecule type" value="Genomic_DNA"/>
</dbReference>
<dbReference type="InterPro" id="IPR000261">
    <property type="entry name" value="EH_dom"/>
</dbReference>
<evidence type="ECO:0000313" key="4">
    <source>
        <dbReference type="Proteomes" id="UP001266305"/>
    </source>
</evidence>
<dbReference type="SMART" id="SM00027">
    <property type="entry name" value="EH"/>
    <property type="match status" value="1"/>
</dbReference>
<accession>A0ABQ9UA88</accession>
<dbReference type="CDD" id="cd00052">
    <property type="entry name" value="EH"/>
    <property type="match status" value="1"/>
</dbReference>
<feature type="domain" description="EF-hand" evidence="2">
    <location>
        <begin position="27"/>
        <end position="62"/>
    </location>
</feature>
<dbReference type="InterPro" id="IPR002048">
    <property type="entry name" value="EF_hand_dom"/>
</dbReference>
<evidence type="ECO:0000259" key="2">
    <source>
        <dbReference type="PROSITE" id="PS50222"/>
    </source>
</evidence>
<dbReference type="Proteomes" id="UP001266305">
    <property type="component" value="Unassembled WGS sequence"/>
</dbReference>
<feature type="domain" description="EH" evidence="1">
    <location>
        <begin position="28"/>
        <end position="87"/>
    </location>
</feature>
<dbReference type="PANTHER" id="PTHR11216:SF69">
    <property type="entry name" value="EPIDERMAL GROWTH FACTOR RECEPTOR SUBSTRATE 15-LIKE 1"/>
    <property type="match status" value="1"/>
</dbReference>
<evidence type="ECO:0008006" key="5">
    <source>
        <dbReference type="Google" id="ProtNLM"/>
    </source>
</evidence>
<evidence type="ECO:0000259" key="1">
    <source>
        <dbReference type="PROSITE" id="PS50031"/>
    </source>
</evidence>
<dbReference type="PROSITE" id="PS50222">
    <property type="entry name" value="EF_HAND_2"/>
    <property type="match status" value="1"/>
</dbReference>
<gene>
    <name evidence="3" type="ORF">P7K49_027658</name>
</gene>
<dbReference type="PANTHER" id="PTHR11216">
    <property type="entry name" value="EH DOMAIN"/>
    <property type="match status" value="1"/>
</dbReference>
<keyword evidence="4" id="KW-1185">Reference proteome</keyword>
<reference evidence="3 4" key="1">
    <citation type="submission" date="2023-05" db="EMBL/GenBank/DDBJ databases">
        <title>B98-5 Cell Line De Novo Hybrid Assembly: An Optical Mapping Approach.</title>
        <authorList>
            <person name="Kananen K."/>
            <person name="Auerbach J.A."/>
            <person name="Kautto E."/>
            <person name="Blachly J.S."/>
        </authorList>
    </citation>
    <scope>NUCLEOTIDE SEQUENCE [LARGE SCALE GENOMIC DNA]</scope>
    <source>
        <strain evidence="3">B95-8</strain>
        <tissue evidence="3">Cell line</tissue>
    </source>
</reference>
<protein>
    <recommendedName>
        <fullName evidence="5">EF-hand domain-containing protein</fullName>
    </recommendedName>
</protein>
<name>A0ABQ9UA88_SAGOE</name>
<sequence length="87" mass="9977">PQQHREPVPKHSLKQTQPTVNWVVLVADTMRFDKIFLKTDLDLDGCVSGQEVKEIFMHLGLTQNLPAHIWALANTRQVKKLSKDQFA</sequence>
<comment type="caution">
    <text evidence="3">The sequence shown here is derived from an EMBL/GenBank/DDBJ whole genome shotgun (WGS) entry which is preliminary data.</text>
</comment>